<reference evidence="2" key="1">
    <citation type="thesis" date="2021" institute="BYU ScholarsArchive" country="Provo, UT, USA">
        <title>Applications of and Algorithms for Genome Assembly and Genomic Analyses with an Emphasis on Marine Teleosts.</title>
        <authorList>
            <person name="Pickett B.D."/>
        </authorList>
    </citation>
    <scope>NUCLEOTIDE SEQUENCE</scope>
    <source>
        <strain evidence="2">HI-2016</strain>
    </source>
</reference>
<dbReference type="EMBL" id="JAFBMS010000588">
    <property type="protein sequence ID" value="KAG9330465.1"/>
    <property type="molecule type" value="Genomic_DNA"/>
</dbReference>
<sequence length="196" mass="21644">MDEQPRLMHSHGVGMAGHPGLSQHMQDGTGGTDGDGRKQDIGDILQQIMTITDQSLDEAQASGIAKERPLSCGSVFVRREAGWRRCIHSTSLQHRNTRHAVGIGMRFESVMWHTPSLRSLSRSHPCPGRVMKCSGHRLGRSQTIQKYTVTNHAFPETDPPSHARAGARDRGGEVYMKEPRRLTPNAERHGALPSLT</sequence>
<comment type="caution">
    <text evidence="2">The sequence shown here is derived from an EMBL/GenBank/DDBJ whole genome shotgun (WGS) entry which is preliminary data.</text>
</comment>
<evidence type="ECO:0008006" key="4">
    <source>
        <dbReference type="Google" id="ProtNLM"/>
    </source>
</evidence>
<evidence type="ECO:0000313" key="3">
    <source>
        <dbReference type="Proteomes" id="UP000824540"/>
    </source>
</evidence>
<organism evidence="2 3">
    <name type="scientific">Albula glossodonta</name>
    <name type="common">roundjaw bonefish</name>
    <dbReference type="NCBI Taxonomy" id="121402"/>
    <lineage>
        <taxon>Eukaryota</taxon>
        <taxon>Metazoa</taxon>
        <taxon>Chordata</taxon>
        <taxon>Craniata</taxon>
        <taxon>Vertebrata</taxon>
        <taxon>Euteleostomi</taxon>
        <taxon>Actinopterygii</taxon>
        <taxon>Neopterygii</taxon>
        <taxon>Teleostei</taxon>
        <taxon>Albuliformes</taxon>
        <taxon>Albulidae</taxon>
        <taxon>Albula</taxon>
    </lineage>
</organism>
<accession>A0A8T2MQV9</accession>
<feature type="compositionally biased region" description="Basic and acidic residues" evidence="1">
    <location>
        <begin position="166"/>
        <end position="190"/>
    </location>
</feature>
<dbReference type="Proteomes" id="UP000824540">
    <property type="component" value="Unassembled WGS sequence"/>
</dbReference>
<dbReference type="AlphaFoldDB" id="A0A8T2MQV9"/>
<gene>
    <name evidence="2" type="ORF">JZ751_024278</name>
</gene>
<evidence type="ECO:0000256" key="1">
    <source>
        <dbReference type="SAM" id="MobiDB-lite"/>
    </source>
</evidence>
<protein>
    <recommendedName>
        <fullName evidence="4">Pre-B-cell leukemia transcription factor 1</fullName>
    </recommendedName>
</protein>
<feature type="region of interest" description="Disordered" evidence="1">
    <location>
        <begin position="1"/>
        <end position="39"/>
    </location>
</feature>
<proteinExistence type="predicted"/>
<evidence type="ECO:0000313" key="2">
    <source>
        <dbReference type="EMBL" id="KAG9330465.1"/>
    </source>
</evidence>
<dbReference type="OrthoDB" id="4187154at2759"/>
<name>A0A8T2MQV9_9TELE</name>
<feature type="region of interest" description="Disordered" evidence="1">
    <location>
        <begin position="152"/>
        <end position="196"/>
    </location>
</feature>
<keyword evidence="3" id="KW-1185">Reference proteome</keyword>